<dbReference type="Gene3D" id="3.40.50.1820">
    <property type="entry name" value="alpha/beta hydrolase"/>
    <property type="match status" value="1"/>
</dbReference>
<dbReference type="InterPro" id="IPR029058">
    <property type="entry name" value="AB_hydrolase_fold"/>
</dbReference>
<gene>
    <name evidence="2" type="ORF">DPMN_032943</name>
</gene>
<dbReference type="EMBL" id="JAIWYP010000002">
    <property type="protein sequence ID" value="KAH3869772.1"/>
    <property type="molecule type" value="Genomic_DNA"/>
</dbReference>
<protein>
    <submittedName>
        <fullName evidence="2">Uncharacterized protein</fullName>
    </submittedName>
</protein>
<organism evidence="2 3">
    <name type="scientific">Dreissena polymorpha</name>
    <name type="common">Zebra mussel</name>
    <name type="synonym">Mytilus polymorpha</name>
    <dbReference type="NCBI Taxonomy" id="45954"/>
    <lineage>
        <taxon>Eukaryota</taxon>
        <taxon>Metazoa</taxon>
        <taxon>Spiralia</taxon>
        <taxon>Lophotrochozoa</taxon>
        <taxon>Mollusca</taxon>
        <taxon>Bivalvia</taxon>
        <taxon>Autobranchia</taxon>
        <taxon>Heteroconchia</taxon>
        <taxon>Euheterodonta</taxon>
        <taxon>Imparidentia</taxon>
        <taxon>Neoheterodontei</taxon>
        <taxon>Myida</taxon>
        <taxon>Dreissenoidea</taxon>
        <taxon>Dreissenidae</taxon>
        <taxon>Dreissena</taxon>
    </lineage>
</organism>
<keyword evidence="3" id="KW-1185">Reference proteome</keyword>
<evidence type="ECO:0000256" key="1">
    <source>
        <dbReference type="SAM" id="SignalP"/>
    </source>
</evidence>
<accession>A0A9D4M633</accession>
<reference evidence="2" key="1">
    <citation type="journal article" date="2019" name="bioRxiv">
        <title>The Genome of the Zebra Mussel, Dreissena polymorpha: A Resource for Invasive Species Research.</title>
        <authorList>
            <person name="McCartney M.A."/>
            <person name="Auch B."/>
            <person name="Kono T."/>
            <person name="Mallez S."/>
            <person name="Zhang Y."/>
            <person name="Obille A."/>
            <person name="Becker A."/>
            <person name="Abrahante J.E."/>
            <person name="Garbe J."/>
            <person name="Badalamenti J.P."/>
            <person name="Herman A."/>
            <person name="Mangelson H."/>
            <person name="Liachko I."/>
            <person name="Sullivan S."/>
            <person name="Sone E.D."/>
            <person name="Koren S."/>
            <person name="Silverstein K.A.T."/>
            <person name="Beckman K.B."/>
            <person name="Gohl D.M."/>
        </authorList>
    </citation>
    <scope>NUCLEOTIDE SEQUENCE</scope>
    <source>
        <strain evidence="2">Duluth1</strain>
        <tissue evidence="2">Whole animal</tissue>
    </source>
</reference>
<dbReference type="Proteomes" id="UP000828390">
    <property type="component" value="Unassembled WGS sequence"/>
</dbReference>
<feature type="signal peptide" evidence="1">
    <location>
        <begin position="1"/>
        <end position="31"/>
    </location>
</feature>
<feature type="chain" id="PRO_5038910060" evidence="1">
    <location>
        <begin position="32"/>
        <end position="83"/>
    </location>
</feature>
<comment type="caution">
    <text evidence="2">The sequence shown here is derived from an EMBL/GenBank/DDBJ whole genome shotgun (WGS) entry which is preliminary data.</text>
</comment>
<dbReference type="AlphaFoldDB" id="A0A9D4M633"/>
<proteinExistence type="predicted"/>
<name>A0A9D4M633_DREPO</name>
<evidence type="ECO:0000313" key="3">
    <source>
        <dbReference type="Proteomes" id="UP000828390"/>
    </source>
</evidence>
<sequence>MFCVIRLGGRSPVLLWHGLLSCSACWVENLANNSLGFILADAGFDVWLGNSRGNSYGLKHVTLNTSQPEFWAFRLDLVKWLVL</sequence>
<reference evidence="2" key="2">
    <citation type="submission" date="2020-11" db="EMBL/GenBank/DDBJ databases">
        <authorList>
            <person name="McCartney M.A."/>
            <person name="Auch B."/>
            <person name="Kono T."/>
            <person name="Mallez S."/>
            <person name="Becker A."/>
            <person name="Gohl D.M."/>
            <person name="Silverstein K.A.T."/>
            <person name="Koren S."/>
            <person name="Bechman K.B."/>
            <person name="Herman A."/>
            <person name="Abrahante J.E."/>
            <person name="Garbe J."/>
        </authorList>
    </citation>
    <scope>NUCLEOTIDE SEQUENCE</scope>
    <source>
        <strain evidence="2">Duluth1</strain>
        <tissue evidence="2">Whole animal</tissue>
    </source>
</reference>
<keyword evidence="1" id="KW-0732">Signal</keyword>
<dbReference type="PANTHER" id="PTHR11005">
    <property type="entry name" value="LYSOSOMAL ACID LIPASE-RELATED"/>
    <property type="match status" value="1"/>
</dbReference>
<evidence type="ECO:0000313" key="2">
    <source>
        <dbReference type="EMBL" id="KAH3869772.1"/>
    </source>
</evidence>
<dbReference type="SUPFAM" id="SSF53474">
    <property type="entry name" value="alpha/beta-Hydrolases"/>
    <property type="match status" value="1"/>
</dbReference>
<dbReference type="PROSITE" id="PS51257">
    <property type="entry name" value="PROKAR_LIPOPROTEIN"/>
    <property type="match status" value="1"/>
</dbReference>